<comment type="caution">
    <text evidence="1">The sequence shown here is derived from an EMBL/GenBank/DDBJ whole genome shotgun (WGS) entry which is preliminary data.</text>
</comment>
<protein>
    <submittedName>
        <fullName evidence="1">Uncharacterized protein</fullName>
    </submittedName>
</protein>
<name>A0AAN4HKC1_BACTU</name>
<accession>A0AAN4HKC1</accession>
<dbReference type="AlphaFoldDB" id="A0AAN4HKC1"/>
<proteinExistence type="predicted"/>
<reference evidence="1 2" key="1">
    <citation type="journal article" date="2013" name="Genome Announc.">
        <title>Draft Genome Sequence of Bacillus thuringiensis var. thuringiensis Strain T01-328, a Brazilian Isolate That Produces a Soluble Pesticide Protein, Cry1Ia.</title>
        <authorList>
            <person name="Varani A.M."/>
            <person name="Lemos M.V."/>
            <person name="Fernandes C.C."/>
            <person name="Lemos E.G."/>
            <person name="Alves E.C."/>
            <person name="Desiderio J.A."/>
        </authorList>
    </citation>
    <scope>NUCLEOTIDE SEQUENCE [LARGE SCALE GENOMIC DNA]</scope>
    <source>
        <strain evidence="1 2">T01-328</strain>
    </source>
</reference>
<organism evidence="1 2">
    <name type="scientific">Bacillus thuringiensis T01-328</name>
    <dbReference type="NCBI Taxonomy" id="1324966"/>
    <lineage>
        <taxon>Bacteria</taxon>
        <taxon>Bacillati</taxon>
        <taxon>Bacillota</taxon>
        <taxon>Bacilli</taxon>
        <taxon>Bacillales</taxon>
        <taxon>Bacillaceae</taxon>
        <taxon>Bacillus</taxon>
        <taxon>Bacillus cereus group</taxon>
    </lineage>
</organism>
<dbReference type="EMBL" id="ARXZ02000004">
    <property type="protein sequence ID" value="ERI01295.1"/>
    <property type="molecule type" value="Genomic_DNA"/>
</dbReference>
<evidence type="ECO:0000313" key="1">
    <source>
        <dbReference type="EMBL" id="ERI01295.1"/>
    </source>
</evidence>
<dbReference type="Proteomes" id="UP000013487">
    <property type="component" value="Unassembled WGS sequence"/>
</dbReference>
<gene>
    <name evidence="1" type="ORF">BTCBT_002850</name>
</gene>
<evidence type="ECO:0000313" key="2">
    <source>
        <dbReference type="Proteomes" id="UP000013487"/>
    </source>
</evidence>
<dbReference type="RefSeq" id="WP_000460991.1">
    <property type="nucleotide sequence ID" value="NZ_ARXZ02000004.1"/>
</dbReference>
<sequence length="62" mass="7370">MFEAGDYVMVNHPDYPESEGLARVIRATSKILWVEFLERKGKWMVHEDYLRKATNEEIEVKN</sequence>